<evidence type="ECO:0000313" key="3">
    <source>
        <dbReference type="EMBL" id="KAI1895803.1"/>
    </source>
</evidence>
<dbReference type="Pfam" id="PF08357">
    <property type="entry name" value="SEFIR"/>
    <property type="match status" value="1"/>
</dbReference>
<dbReference type="GO" id="GO:0043123">
    <property type="term" value="P:positive regulation of canonical NF-kappaB signal transduction"/>
    <property type="evidence" value="ECO:0007669"/>
    <property type="project" value="TreeGrafter"/>
</dbReference>
<dbReference type="PANTHER" id="PTHR34257:SF4">
    <property type="entry name" value="ADAPTER PROTEIN CIKS"/>
    <property type="match status" value="1"/>
</dbReference>
<dbReference type="PROSITE" id="PS51534">
    <property type="entry name" value="SEFIR"/>
    <property type="match status" value="1"/>
</dbReference>
<feature type="region of interest" description="Disordered" evidence="1">
    <location>
        <begin position="116"/>
        <end position="186"/>
    </location>
</feature>
<reference evidence="3" key="1">
    <citation type="submission" date="2021-01" db="EMBL/GenBank/DDBJ databases">
        <authorList>
            <person name="Zahm M."/>
            <person name="Roques C."/>
            <person name="Cabau C."/>
            <person name="Klopp C."/>
            <person name="Donnadieu C."/>
            <person name="Jouanno E."/>
            <person name="Lampietro C."/>
            <person name="Louis A."/>
            <person name="Herpin A."/>
            <person name="Echchiki A."/>
            <person name="Berthelot C."/>
            <person name="Parey E."/>
            <person name="Roest-Crollius H."/>
            <person name="Braasch I."/>
            <person name="Postlethwait J."/>
            <person name="Bobe J."/>
            <person name="Montfort J."/>
            <person name="Bouchez O."/>
            <person name="Begum T."/>
            <person name="Mejri S."/>
            <person name="Adams A."/>
            <person name="Chen W.-J."/>
            <person name="Guiguen Y."/>
        </authorList>
    </citation>
    <scope>NUCLEOTIDE SEQUENCE</scope>
    <source>
        <tissue evidence="3">Blood</tissue>
    </source>
</reference>
<accession>A0A8T3DF08</accession>
<dbReference type="PANTHER" id="PTHR34257">
    <property type="entry name" value="ADAPTER PROTEIN CIKS"/>
    <property type="match status" value="1"/>
</dbReference>
<evidence type="ECO:0000313" key="4">
    <source>
        <dbReference type="Proteomes" id="UP000829720"/>
    </source>
</evidence>
<dbReference type="GO" id="GO:0006959">
    <property type="term" value="P:humoral immune response"/>
    <property type="evidence" value="ECO:0007669"/>
    <property type="project" value="TreeGrafter"/>
</dbReference>
<keyword evidence="4" id="KW-1185">Reference proteome</keyword>
<dbReference type="EMBL" id="JAERUA010000009">
    <property type="protein sequence ID" value="KAI1895803.1"/>
    <property type="molecule type" value="Genomic_DNA"/>
</dbReference>
<dbReference type="InterPro" id="IPR053047">
    <property type="entry name" value="E3_ubiq_ligase_TRAF3IP2"/>
</dbReference>
<dbReference type="Proteomes" id="UP000829720">
    <property type="component" value="Unassembled WGS sequence"/>
</dbReference>
<proteinExistence type="predicted"/>
<protein>
    <recommendedName>
        <fullName evidence="2">SEFIR domain-containing protein</fullName>
    </recommendedName>
</protein>
<evidence type="ECO:0000256" key="1">
    <source>
        <dbReference type="SAM" id="MobiDB-lite"/>
    </source>
</evidence>
<evidence type="ECO:0000259" key="2">
    <source>
        <dbReference type="PROSITE" id="PS51534"/>
    </source>
</evidence>
<name>A0A8T3DF08_9TELE</name>
<dbReference type="OrthoDB" id="6021171at2759"/>
<dbReference type="InterPro" id="IPR013568">
    <property type="entry name" value="SEFIR_dom"/>
</dbReference>
<gene>
    <name evidence="3" type="ORF">AGOR_G00110530</name>
</gene>
<dbReference type="AlphaFoldDB" id="A0A8T3DF08"/>
<sequence length="503" mass="55488">MERFTGFGSIPVETDESMNVLDIVSKLKQQEVSAWGLDEGGGSFVGWSDPGNLRRAESPAHTCNRITHGGASYGEATQWTNPKRNCYPAAPSPQSIDRIRGRWPLTASPGVSWAVCGPHKAEPHPGGLRVTPGRGGEGPDSDSRCSPPGATSSPPRGGRPENLPSKDTGYESQDGLEPPLPLRSDIGCMMGPQGPYGDKALYGPCMLGPNVCSMDCRYIHPQHCPVVPTGHMDYRACMHPQPFGHAPDPYQQPMKQVDLRHWRGPEGCVSGSLRGPRAPEAEYSVNVPCYNTPPLEVMSEVSVLPSSSQLRGSAATGHSDALGTKKTVSLPDECRNVFVTYSVDAAPEMVPFVEFLTKQGFRPAIDIFDNPIRRMDITKWMDSYLKDKSVLIIIAISPQYKLDIDGPSQDEHGLHTKYIHSMMQNEFIQQGSLNFRFIPVLFPNASQKHVPGWLLNTKIYHWPRDVEDLLLRLLREERYILPPLGKELTLTIRPVGLDHPITM</sequence>
<organism evidence="3 4">
    <name type="scientific">Albula goreensis</name>
    <dbReference type="NCBI Taxonomy" id="1534307"/>
    <lineage>
        <taxon>Eukaryota</taxon>
        <taxon>Metazoa</taxon>
        <taxon>Chordata</taxon>
        <taxon>Craniata</taxon>
        <taxon>Vertebrata</taxon>
        <taxon>Euteleostomi</taxon>
        <taxon>Actinopterygii</taxon>
        <taxon>Neopterygii</taxon>
        <taxon>Teleostei</taxon>
        <taxon>Albuliformes</taxon>
        <taxon>Albulidae</taxon>
        <taxon>Albula</taxon>
    </lineage>
</organism>
<comment type="caution">
    <text evidence="3">The sequence shown here is derived from an EMBL/GenBank/DDBJ whole genome shotgun (WGS) entry which is preliminary data.</text>
</comment>
<feature type="domain" description="SEFIR" evidence="2">
    <location>
        <begin position="334"/>
        <end position="471"/>
    </location>
</feature>